<feature type="binding site" evidence="5">
    <location>
        <position position="47"/>
    </location>
    <ligand>
        <name>pyruvate</name>
        <dbReference type="ChEBI" id="CHEBI:15361"/>
    </ligand>
</feature>
<evidence type="ECO:0000256" key="4">
    <source>
        <dbReference type="PIRSR" id="PIRSR001365-1"/>
    </source>
</evidence>
<protein>
    <submittedName>
        <fullName evidence="6">4-hydroxy-tetrahydrodipicolinate synthase</fullName>
    </submittedName>
</protein>
<evidence type="ECO:0000256" key="1">
    <source>
        <dbReference type="ARBA" id="ARBA00007592"/>
    </source>
</evidence>
<dbReference type="OrthoDB" id="9778880at2"/>
<feature type="active site" description="Proton donor/acceptor" evidence="4">
    <location>
        <position position="134"/>
    </location>
</feature>
<dbReference type="PANTHER" id="PTHR12128:SF66">
    <property type="entry name" value="4-HYDROXY-2-OXOGLUTARATE ALDOLASE, MITOCHONDRIAL"/>
    <property type="match status" value="1"/>
</dbReference>
<dbReference type="InterPro" id="IPR002220">
    <property type="entry name" value="DapA-like"/>
</dbReference>
<feature type="active site" description="Schiff-base intermediate with substrate" evidence="4">
    <location>
        <position position="162"/>
    </location>
</feature>
<dbReference type="PRINTS" id="PR00146">
    <property type="entry name" value="DHPICSNTHASE"/>
</dbReference>
<evidence type="ECO:0000313" key="7">
    <source>
        <dbReference type="Proteomes" id="UP000198788"/>
    </source>
</evidence>
<keyword evidence="2 3" id="KW-0456">Lyase</keyword>
<dbReference type="SMART" id="SM01130">
    <property type="entry name" value="DHDPS"/>
    <property type="match status" value="1"/>
</dbReference>
<proteinExistence type="inferred from homology"/>
<dbReference type="PANTHER" id="PTHR12128">
    <property type="entry name" value="DIHYDRODIPICOLINATE SYNTHASE"/>
    <property type="match status" value="1"/>
</dbReference>
<organism evidence="6 7">
    <name type="scientific">Brevundimonas viscosa</name>
    <dbReference type="NCBI Taxonomy" id="871741"/>
    <lineage>
        <taxon>Bacteria</taxon>
        <taxon>Pseudomonadati</taxon>
        <taxon>Pseudomonadota</taxon>
        <taxon>Alphaproteobacteria</taxon>
        <taxon>Caulobacterales</taxon>
        <taxon>Caulobacteraceae</taxon>
        <taxon>Brevundimonas</taxon>
    </lineage>
</organism>
<dbReference type="EMBL" id="FOZV01000005">
    <property type="protein sequence ID" value="SFS77899.1"/>
    <property type="molecule type" value="Genomic_DNA"/>
</dbReference>
<comment type="similarity">
    <text evidence="1 3">Belongs to the DapA family.</text>
</comment>
<dbReference type="GO" id="GO:0008840">
    <property type="term" value="F:4-hydroxy-tetrahydrodipicolinate synthase activity"/>
    <property type="evidence" value="ECO:0007669"/>
    <property type="project" value="TreeGrafter"/>
</dbReference>
<dbReference type="SUPFAM" id="SSF51569">
    <property type="entry name" value="Aldolase"/>
    <property type="match status" value="1"/>
</dbReference>
<dbReference type="RefSeq" id="WP_092311338.1">
    <property type="nucleotide sequence ID" value="NZ_FOZV01000005.1"/>
</dbReference>
<dbReference type="PIRSF" id="PIRSF001365">
    <property type="entry name" value="DHDPS"/>
    <property type="match status" value="1"/>
</dbReference>
<name>A0A1I6SLU2_9CAUL</name>
<dbReference type="Proteomes" id="UP000198788">
    <property type="component" value="Unassembled WGS sequence"/>
</dbReference>
<accession>A0A1I6SLU2</accession>
<dbReference type="AlphaFoldDB" id="A0A1I6SLU2"/>
<reference evidence="7" key="1">
    <citation type="submission" date="2016-10" db="EMBL/GenBank/DDBJ databases">
        <authorList>
            <person name="Varghese N."/>
            <person name="Submissions S."/>
        </authorList>
    </citation>
    <scope>NUCLEOTIDE SEQUENCE [LARGE SCALE GENOMIC DNA]</scope>
    <source>
        <strain evidence="7">CGMCC 1.10683</strain>
    </source>
</reference>
<evidence type="ECO:0000256" key="5">
    <source>
        <dbReference type="PIRSR" id="PIRSR001365-2"/>
    </source>
</evidence>
<dbReference type="InterPro" id="IPR013785">
    <property type="entry name" value="Aldolase_TIM"/>
</dbReference>
<evidence type="ECO:0000256" key="2">
    <source>
        <dbReference type="ARBA" id="ARBA00023239"/>
    </source>
</evidence>
<evidence type="ECO:0000256" key="3">
    <source>
        <dbReference type="PIRNR" id="PIRNR001365"/>
    </source>
</evidence>
<keyword evidence="7" id="KW-1185">Reference proteome</keyword>
<dbReference type="Pfam" id="PF00701">
    <property type="entry name" value="DHDPS"/>
    <property type="match status" value="1"/>
</dbReference>
<gene>
    <name evidence="6" type="ORF">SAMN05192570_2561</name>
</gene>
<dbReference type="STRING" id="871741.SAMN05192570_2561"/>
<dbReference type="Gene3D" id="3.20.20.70">
    <property type="entry name" value="Aldolase class I"/>
    <property type="match status" value="1"/>
</dbReference>
<sequence>MALFEGVSAFPPTPTDVAGVVDVDALQRRVERLSAANVDSICVLGSTGAYAYLDRAQRRRAIEAAVEAAGATPVLAGIGALTTRAACELARDAEHAGAAAGLLAMVSYTPLTEVEAESHVRTVAGASDLPLCLYDNPGATRFAFSPDLFDRLAALPPVQAAKAPAPADGDFAGLLARLEGAELRLGFSGDATAASALRAGGAAWYSVTAGLFPRLALALARAARADDQDRIDAVSADLTPLWTLLYAHGGVRVMSAAASLLGLGDYPPPRPLAPPPVEARASLAETVERLSAREEAAA</sequence>
<evidence type="ECO:0000313" key="6">
    <source>
        <dbReference type="EMBL" id="SFS77899.1"/>
    </source>
</evidence>
<dbReference type="CDD" id="cd00408">
    <property type="entry name" value="DHDPS-like"/>
    <property type="match status" value="1"/>
</dbReference>